<dbReference type="EMBL" id="QFQI01000003">
    <property type="protein sequence ID" value="PZQ61235.1"/>
    <property type="molecule type" value="Genomic_DNA"/>
</dbReference>
<keyword evidence="1" id="KW-1133">Transmembrane helix</keyword>
<evidence type="ECO:0000313" key="2">
    <source>
        <dbReference type="EMBL" id="PZQ61235.1"/>
    </source>
</evidence>
<feature type="transmembrane region" description="Helical" evidence="1">
    <location>
        <begin position="75"/>
        <end position="97"/>
    </location>
</feature>
<dbReference type="AlphaFoldDB" id="A0A2W5PEF5"/>
<organism evidence="2 3">
    <name type="scientific">Sphingomonas taxi</name>
    <dbReference type="NCBI Taxonomy" id="1549858"/>
    <lineage>
        <taxon>Bacteria</taxon>
        <taxon>Pseudomonadati</taxon>
        <taxon>Pseudomonadota</taxon>
        <taxon>Alphaproteobacteria</taxon>
        <taxon>Sphingomonadales</taxon>
        <taxon>Sphingomonadaceae</taxon>
        <taxon>Sphingomonas</taxon>
    </lineage>
</organism>
<feature type="transmembrane region" description="Helical" evidence="1">
    <location>
        <begin position="12"/>
        <end position="32"/>
    </location>
</feature>
<feature type="transmembrane region" description="Helical" evidence="1">
    <location>
        <begin position="109"/>
        <end position="129"/>
    </location>
</feature>
<evidence type="ECO:0000256" key="1">
    <source>
        <dbReference type="SAM" id="Phobius"/>
    </source>
</evidence>
<evidence type="ECO:0008006" key="4">
    <source>
        <dbReference type="Google" id="ProtNLM"/>
    </source>
</evidence>
<protein>
    <recommendedName>
        <fullName evidence="4">Transmembrane protein</fullName>
    </recommendedName>
</protein>
<sequence>MSMSPEMKRYNVRLLAVMTVYVVTLVGAIWWFRHAPPAGVLAWVVAVLPALPIMGVFVVLGRLIVELRDEYVRMLLVRQALVATGFALSVCTAWGFLENFGLVRHVAAYYAAVLWCGGLGVGGFVNFVVERRLAR</sequence>
<keyword evidence="1" id="KW-0812">Transmembrane</keyword>
<keyword evidence="1" id="KW-0472">Membrane</keyword>
<accession>A0A2W5PEF5</accession>
<evidence type="ECO:0000313" key="3">
    <source>
        <dbReference type="Proteomes" id="UP000249229"/>
    </source>
</evidence>
<dbReference type="Proteomes" id="UP000249229">
    <property type="component" value="Unassembled WGS sequence"/>
</dbReference>
<proteinExistence type="predicted"/>
<reference evidence="2 3" key="1">
    <citation type="submission" date="2017-08" db="EMBL/GenBank/DDBJ databases">
        <title>Infants hospitalized years apart are colonized by the same room-sourced microbial strains.</title>
        <authorList>
            <person name="Brooks B."/>
            <person name="Olm M.R."/>
            <person name="Firek B.A."/>
            <person name="Baker R."/>
            <person name="Thomas B.C."/>
            <person name="Morowitz M.J."/>
            <person name="Banfield J.F."/>
        </authorList>
    </citation>
    <scope>NUCLEOTIDE SEQUENCE [LARGE SCALE GENOMIC DNA]</scope>
    <source>
        <strain evidence="2">S2_005_001_R1_22</strain>
    </source>
</reference>
<feature type="transmembrane region" description="Helical" evidence="1">
    <location>
        <begin position="38"/>
        <end position="63"/>
    </location>
</feature>
<gene>
    <name evidence="2" type="ORF">DI544_06620</name>
</gene>
<name>A0A2W5PEF5_9SPHN</name>
<comment type="caution">
    <text evidence="2">The sequence shown here is derived from an EMBL/GenBank/DDBJ whole genome shotgun (WGS) entry which is preliminary data.</text>
</comment>